<proteinExistence type="predicted"/>
<dbReference type="EMBL" id="CAJVPM010002831">
    <property type="protein sequence ID" value="CAG8493411.1"/>
    <property type="molecule type" value="Genomic_DNA"/>
</dbReference>
<name>A0ACA9KWI6_9GLOM</name>
<gene>
    <name evidence="1" type="ORF">SCALOS_LOCUS2925</name>
</gene>
<keyword evidence="2" id="KW-1185">Reference proteome</keyword>
<comment type="caution">
    <text evidence="1">The sequence shown here is derived from an EMBL/GenBank/DDBJ whole genome shotgun (WGS) entry which is preliminary data.</text>
</comment>
<evidence type="ECO:0000313" key="2">
    <source>
        <dbReference type="Proteomes" id="UP000789860"/>
    </source>
</evidence>
<reference evidence="1" key="1">
    <citation type="submission" date="2021-06" db="EMBL/GenBank/DDBJ databases">
        <authorList>
            <person name="Kallberg Y."/>
            <person name="Tangrot J."/>
            <person name="Rosling A."/>
        </authorList>
    </citation>
    <scope>NUCLEOTIDE SEQUENCE</scope>
    <source>
        <strain evidence="1">AU212A</strain>
    </source>
</reference>
<dbReference type="Proteomes" id="UP000789860">
    <property type="component" value="Unassembled WGS sequence"/>
</dbReference>
<sequence length="113" mass="13151">MIESAKYPMLASIIPIYNYLINELTKYHNNPNYSHEIITAVNAELIKKKQRINQQNEVELYLEAPQAMRKQDILQYIPVERVFSEGTDLISVKRCGLSADSIRACMCLKSWWT</sequence>
<organism evidence="1 2">
    <name type="scientific">Scutellospora calospora</name>
    <dbReference type="NCBI Taxonomy" id="85575"/>
    <lineage>
        <taxon>Eukaryota</taxon>
        <taxon>Fungi</taxon>
        <taxon>Fungi incertae sedis</taxon>
        <taxon>Mucoromycota</taxon>
        <taxon>Glomeromycotina</taxon>
        <taxon>Glomeromycetes</taxon>
        <taxon>Diversisporales</taxon>
        <taxon>Gigasporaceae</taxon>
        <taxon>Scutellospora</taxon>
    </lineage>
</organism>
<evidence type="ECO:0000313" key="1">
    <source>
        <dbReference type="EMBL" id="CAG8493411.1"/>
    </source>
</evidence>
<accession>A0ACA9KWI6</accession>
<protein>
    <submittedName>
        <fullName evidence="1">5922_t:CDS:1</fullName>
    </submittedName>
</protein>